<evidence type="ECO:0000256" key="2">
    <source>
        <dbReference type="SAM" id="Phobius"/>
    </source>
</evidence>
<dbReference type="Proteomes" id="UP000183900">
    <property type="component" value="Unassembled WGS sequence"/>
</dbReference>
<evidence type="ECO:0000313" key="3">
    <source>
        <dbReference type="EMBL" id="CUB00014.1"/>
    </source>
</evidence>
<gene>
    <name evidence="3" type="ORF">Ga0061067_1166</name>
</gene>
<evidence type="ECO:0000313" key="4">
    <source>
        <dbReference type="Proteomes" id="UP000183900"/>
    </source>
</evidence>
<keyword evidence="2" id="KW-0472">Membrane</keyword>
<evidence type="ECO:0000256" key="1">
    <source>
        <dbReference type="SAM" id="MobiDB-lite"/>
    </source>
</evidence>
<keyword evidence="2" id="KW-0812">Transmembrane</keyword>
<proteinExistence type="predicted"/>
<dbReference type="OrthoDB" id="8482258at2"/>
<keyword evidence="2" id="KW-1133">Transmembrane helix</keyword>
<feature type="region of interest" description="Disordered" evidence="1">
    <location>
        <begin position="49"/>
        <end position="68"/>
    </location>
</feature>
<reference evidence="4" key="1">
    <citation type="submission" date="2015-08" db="EMBL/GenBank/DDBJ databases">
        <authorList>
            <person name="Varghese N."/>
        </authorList>
    </citation>
    <scope>NUCLEOTIDE SEQUENCE [LARGE SCALE GENOMIC DNA]</scope>
    <source>
        <strain evidence="4">DSM 23407</strain>
    </source>
</reference>
<sequence>MGRLVWWLGVPAVFGAGVFAGVLFSPPLGTALLEAAGLDGAGRKSSIDRITTGAVEPPPGGGGRAPASDESVTIAQLMAGISQTASYAYLQEHAYILSPHAIASGEDLILPEDLTRLSLMELGKRHAQADAAGRAAILEEVQRRELRVTEISGEFFPDMVLDSPHNAFIYVSRGKKGDAVAATGPAAAISISATMEPVTLVPVQTETSSTIGARLHGAGFDIEPKEMIWRQVPDGQEETFLWVVTPRKEGELQLTIDLRQKLIFGGETIERPVRSFPKTVAVSADLFTRIGRAVGGVSVALDTANKIGVAIATLLGIAGIGGLGGLIQYLYRRLRPARAAGA</sequence>
<dbReference type="EMBL" id="CYHE01000016">
    <property type="protein sequence ID" value="CUB00014.1"/>
    <property type="molecule type" value="Genomic_DNA"/>
</dbReference>
<accession>A0A0K6IA72</accession>
<organism evidence="3 4">
    <name type="scientific">Pannonibacter indicus</name>
    <dbReference type="NCBI Taxonomy" id="466044"/>
    <lineage>
        <taxon>Bacteria</taxon>
        <taxon>Pseudomonadati</taxon>
        <taxon>Pseudomonadota</taxon>
        <taxon>Alphaproteobacteria</taxon>
        <taxon>Hyphomicrobiales</taxon>
        <taxon>Stappiaceae</taxon>
        <taxon>Pannonibacter</taxon>
    </lineage>
</organism>
<dbReference type="RefSeq" id="WP_141659000.1">
    <property type="nucleotide sequence ID" value="NZ_CYHE01000016.1"/>
</dbReference>
<feature type="transmembrane region" description="Helical" evidence="2">
    <location>
        <begin position="307"/>
        <end position="331"/>
    </location>
</feature>
<protein>
    <submittedName>
        <fullName evidence="3">Uncharacterized protein</fullName>
    </submittedName>
</protein>
<name>A0A0K6IA72_9HYPH</name>
<dbReference type="AlphaFoldDB" id="A0A0K6IA72"/>
<keyword evidence="4" id="KW-1185">Reference proteome</keyword>